<sequence length="630" mass="71641">MGKLGKKARKFAKKNLQSVLRRKRKLKSVFKKKASKKDERAEAKGVEADETELSITRNNVFEGTEDASLDAVFGEDESDEDADDSDSDGYLSEDESFSLVGETELDSHLEDKKVDGTLPVQNNEARLELAKKMNKLKRLKDKDPDFAKFLESNKKRLKALRDEEIYSDDDEASDSGGESADQNTSGVDVSKMLSSSSIDALYRLAKEQQSIPAFIRLLNAYRAACHCGTDSSSVIQDSFSFSKIVMLLLAEADDMFRKMLGATYQVFLRSTLQFLNVVTDHQILAFVLTRVRASMMLFVAFPALLRRLIKVCVHLWAAGQGTLSVHSFLIIHDVAAVNSECFETCFIKIYGAFIGHCKSLDPVLLKHVRFLKSSFVELCSRNMHKSLSKVENSTQQLVKILQIGLQTKRKEAVKKVCSWQYINCIDLWVEFISLYIHDYDLQPLLYMICQIINGVAILFPGPRYLPLRVKCIQWLNQLSSSSGIFIPIASLTLDLLEYKIGKESLKPGSNFNFSSALKFPKYWLKSRNFQEECVLSTVELLVAHFAQWSYHISFPELATIPLIRLRKFHETTTIEGLRQWSSNTPFTQYYGSMMEKAATRNLLFVLDDEKSKYKKENETWKWLTGSRTAS</sequence>
<reference evidence="5 6" key="1">
    <citation type="submission" date="2021-09" db="EMBL/GenBank/DDBJ databases">
        <title>Genomic insights and catalytic innovation underlie evolution of tropane alkaloids biosynthesis.</title>
        <authorList>
            <person name="Wang Y.-J."/>
            <person name="Tian T."/>
            <person name="Huang J.-P."/>
            <person name="Huang S.-X."/>
        </authorList>
    </citation>
    <scope>NUCLEOTIDE SEQUENCE [LARGE SCALE GENOMIC DNA]</scope>
    <source>
        <strain evidence="5">KIB-2018</strain>
        <tissue evidence="5">Leaf</tissue>
    </source>
</reference>
<dbReference type="PANTHER" id="PTHR12687:SF8">
    <property type="entry name" value="PROTEIN REBELOTE"/>
    <property type="match status" value="1"/>
</dbReference>
<dbReference type="Proteomes" id="UP001159364">
    <property type="component" value="Unassembled WGS sequence"/>
</dbReference>
<gene>
    <name evidence="5" type="ORF">K2173_014407</name>
</gene>
<keyword evidence="6" id="KW-1185">Reference proteome</keyword>
<protein>
    <recommendedName>
        <fullName evidence="7">Nucleolar complex protein 2 homolog</fullName>
    </recommendedName>
</protein>
<dbReference type="GO" id="GO:0030690">
    <property type="term" value="C:Noc1p-Noc2p complex"/>
    <property type="evidence" value="ECO:0007669"/>
    <property type="project" value="TreeGrafter"/>
</dbReference>
<feature type="compositionally biased region" description="Basic and acidic residues" evidence="4">
    <location>
        <begin position="36"/>
        <end position="47"/>
    </location>
</feature>
<dbReference type="GO" id="GO:0005654">
    <property type="term" value="C:nucleoplasm"/>
    <property type="evidence" value="ECO:0007669"/>
    <property type="project" value="TreeGrafter"/>
</dbReference>
<dbReference type="EMBL" id="JAIWQS010000209">
    <property type="protein sequence ID" value="KAJ8747261.1"/>
    <property type="molecule type" value="Genomic_DNA"/>
</dbReference>
<dbReference type="GO" id="GO:0005730">
    <property type="term" value="C:nucleolus"/>
    <property type="evidence" value="ECO:0007669"/>
    <property type="project" value="TreeGrafter"/>
</dbReference>
<name>A0AAV8S512_9ROSI</name>
<dbReference type="Pfam" id="PF03715">
    <property type="entry name" value="Noc2"/>
    <property type="match status" value="1"/>
</dbReference>
<proteinExistence type="inferred from homology"/>
<evidence type="ECO:0008006" key="7">
    <source>
        <dbReference type="Google" id="ProtNLM"/>
    </source>
</evidence>
<evidence type="ECO:0000313" key="6">
    <source>
        <dbReference type="Proteomes" id="UP001159364"/>
    </source>
</evidence>
<dbReference type="GO" id="GO:0042273">
    <property type="term" value="P:ribosomal large subunit biogenesis"/>
    <property type="evidence" value="ECO:0007669"/>
    <property type="project" value="TreeGrafter"/>
</dbReference>
<keyword evidence="3" id="KW-0539">Nucleus</keyword>
<dbReference type="GO" id="GO:0030691">
    <property type="term" value="C:Noc2p-Noc3p complex"/>
    <property type="evidence" value="ECO:0007669"/>
    <property type="project" value="TreeGrafter"/>
</dbReference>
<dbReference type="InterPro" id="IPR005343">
    <property type="entry name" value="Noc2"/>
</dbReference>
<comment type="caution">
    <text evidence="5">The sequence shown here is derived from an EMBL/GenBank/DDBJ whole genome shotgun (WGS) entry which is preliminary data.</text>
</comment>
<evidence type="ECO:0000256" key="3">
    <source>
        <dbReference type="ARBA" id="ARBA00023242"/>
    </source>
</evidence>
<accession>A0AAV8S512</accession>
<evidence type="ECO:0000313" key="5">
    <source>
        <dbReference type="EMBL" id="KAJ8747261.1"/>
    </source>
</evidence>
<dbReference type="PANTHER" id="PTHR12687">
    <property type="entry name" value="NUCLEOLAR COMPLEX 2 AND RAD4-RELATED"/>
    <property type="match status" value="1"/>
</dbReference>
<feature type="compositionally biased region" description="Acidic residues" evidence="4">
    <location>
        <begin position="63"/>
        <end position="96"/>
    </location>
</feature>
<dbReference type="AlphaFoldDB" id="A0AAV8S512"/>
<feature type="region of interest" description="Disordered" evidence="4">
    <location>
        <begin position="161"/>
        <end position="188"/>
    </location>
</feature>
<organism evidence="5 6">
    <name type="scientific">Erythroxylum novogranatense</name>
    <dbReference type="NCBI Taxonomy" id="1862640"/>
    <lineage>
        <taxon>Eukaryota</taxon>
        <taxon>Viridiplantae</taxon>
        <taxon>Streptophyta</taxon>
        <taxon>Embryophyta</taxon>
        <taxon>Tracheophyta</taxon>
        <taxon>Spermatophyta</taxon>
        <taxon>Magnoliopsida</taxon>
        <taxon>eudicotyledons</taxon>
        <taxon>Gunneridae</taxon>
        <taxon>Pentapetalae</taxon>
        <taxon>rosids</taxon>
        <taxon>fabids</taxon>
        <taxon>Malpighiales</taxon>
        <taxon>Erythroxylaceae</taxon>
        <taxon>Erythroxylum</taxon>
    </lineage>
</organism>
<comment type="subcellular location">
    <subcellularLocation>
        <location evidence="1">Nucleus</location>
    </subcellularLocation>
</comment>
<comment type="similarity">
    <text evidence="2">Belongs to the NOC2 family.</text>
</comment>
<evidence type="ECO:0000256" key="4">
    <source>
        <dbReference type="SAM" id="MobiDB-lite"/>
    </source>
</evidence>
<feature type="region of interest" description="Disordered" evidence="4">
    <location>
        <begin position="27"/>
        <end position="105"/>
    </location>
</feature>
<evidence type="ECO:0000256" key="1">
    <source>
        <dbReference type="ARBA" id="ARBA00004123"/>
    </source>
</evidence>
<evidence type="ECO:0000256" key="2">
    <source>
        <dbReference type="ARBA" id="ARBA00005907"/>
    </source>
</evidence>